<reference evidence="7 8" key="2">
    <citation type="submission" date="2024-05" db="EMBL/GenBank/DDBJ databases">
        <authorList>
            <person name="Chen Y."/>
            <person name="Shah S."/>
            <person name="Dougan E. K."/>
            <person name="Thang M."/>
            <person name="Chan C."/>
        </authorList>
    </citation>
    <scope>NUCLEOTIDE SEQUENCE [LARGE SCALE GENOMIC DNA]</scope>
</reference>
<evidence type="ECO:0000313" key="8">
    <source>
        <dbReference type="Proteomes" id="UP001152797"/>
    </source>
</evidence>
<evidence type="ECO:0000256" key="4">
    <source>
        <dbReference type="SAM" id="SignalP"/>
    </source>
</evidence>
<evidence type="ECO:0000313" key="7">
    <source>
        <dbReference type="EMBL" id="CAL4790994.1"/>
    </source>
</evidence>
<dbReference type="InterPro" id="IPR000863">
    <property type="entry name" value="Sulfotransferase_dom"/>
</dbReference>
<keyword evidence="4" id="KW-0732">Signal</keyword>
<organism evidence="6">
    <name type="scientific">Cladocopium goreaui</name>
    <dbReference type="NCBI Taxonomy" id="2562237"/>
    <lineage>
        <taxon>Eukaryota</taxon>
        <taxon>Sar</taxon>
        <taxon>Alveolata</taxon>
        <taxon>Dinophyceae</taxon>
        <taxon>Suessiales</taxon>
        <taxon>Symbiodiniaceae</taxon>
        <taxon>Cladocopium</taxon>
    </lineage>
</organism>
<dbReference type="Proteomes" id="UP001152797">
    <property type="component" value="Unassembled WGS sequence"/>
</dbReference>
<dbReference type="EMBL" id="CAMXCT020003312">
    <property type="protein sequence ID" value="CAL1157057.1"/>
    <property type="molecule type" value="Genomic_DNA"/>
</dbReference>
<dbReference type="GO" id="GO:0008146">
    <property type="term" value="F:sulfotransferase activity"/>
    <property type="evidence" value="ECO:0007669"/>
    <property type="project" value="InterPro"/>
</dbReference>
<keyword evidence="2" id="KW-0808">Transferase</keyword>
<dbReference type="SUPFAM" id="SSF52540">
    <property type="entry name" value="P-loop containing nucleoside triphosphate hydrolases"/>
    <property type="match status" value="1"/>
</dbReference>
<dbReference type="OrthoDB" id="205623at2759"/>
<keyword evidence="8" id="KW-1185">Reference proteome</keyword>
<evidence type="ECO:0000259" key="5">
    <source>
        <dbReference type="Pfam" id="PF00685"/>
    </source>
</evidence>
<dbReference type="InterPro" id="IPR027417">
    <property type="entry name" value="P-loop_NTPase"/>
</dbReference>
<dbReference type="EMBL" id="CAMXCT030003312">
    <property type="protein sequence ID" value="CAL4790994.1"/>
    <property type="molecule type" value="Genomic_DNA"/>
</dbReference>
<dbReference type="Pfam" id="PF00685">
    <property type="entry name" value="Sulfotransfer_1"/>
    <property type="match status" value="1"/>
</dbReference>
<evidence type="ECO:0000313" key="6">
    <source>
        <dbReference type="EMBL" id="CAI4003682.1"/>
    </source>
</evidence>
<feature type="region of interest" description="Disordered" evidence="3">
    <location>
        <begin position="39"/>
        <end position="65"/>
    </location>
</feature>
<reference evidence="6" key="1">
    <citation type="submission" date="2022-10" db="EMBL/GenBank/DDBJ databases">
        <authorList>
            <person name="Chen Y."/>
            <person name="Dougan E. K."/>
            <person name="Chan C."/>
            <person name="Rhodes N."/>
            <person name="Thang M."/>
        </authorList>
    </citation>
    <scope>NUCLEOTIDE SEQUENCE</scope>
</reference>
<gene>
    <name evidence="6" type="ORF">C1SCF055_LOCUS29529</name>
</gene>
<name>A0A9P1D3H0_9DINO</name>
<evidence type="ECO:0000256" key="1">
    <source>
        <dbReference type="ARBA" id="ARBA00005771"/>
    </source>
</evidence>
<dbReference type="AlphaFoldDB" id="A0A9P1D3H0"/>
<accession>A0A9P1D3H0</accession>
<sequence length="471" mass="52939">MCRGYFAKCVFGVAVLLTLLWSSVLLSCQVASPIAAPAPGANEAPRPTNQTQHSEMATAPDVGTQAPTTMTMTAHIAPCLAGGSEGGDCSHSAQCASSHFCHPEKKSCAPFCRSKSYEKSEMVMDNCSHCMEQCGKVSSCQGFIEERAHLRAGRCAKSILVGHCPMCKDHCEALLNEMPIRFPKDQPSDQDFWITSYPKTGSTWVRHLITNMYLALHGETRPANFKTVDDLIPFIEDGKGWTSESMFRERTGLRMWKSHSPFHCDTFPCKGETVHRQGPSQCMCPNCAAKFRRVVYIYRDGYNTLASYFRFRLGLGHVKDSQSFAKFMNDRRMYPGVSWADHIRSWQHAEIVQQDLKIHWLRYEAMEESPETELKRLAFFLGLNATEESISFAINASSAKTMQDMEQREGGLNFFKLRYNRPHLKFVTAGSGELATATLWSGIPEEALAIWQLHNGPMMRCLGYPELPPKR</sequence>
<evidence type="ECO:0000256" key="3">
    <source>
        <dbReference type="SAM" id="MobiDB-lite"/>
    </source>
</evidence>
<protein>
    <submittedName>
        <fullName evidence="7">Sulfotransferase family cytosolic 1B member 1</fullName>
    </submittedName>
</protein>
<dbReference type="PANTHER" id="PTHR11783">
    <property type="entry name" value="SULFOTRANSFERASE SULT"/>
    <property type="match status" value="1"/>
</dbReference>
<feature type="domain" description="Sulfotransferase" evidence="5">
    <location>
        <begin position="189"/>
        <end position="406"/>
    </location>
</feature>
<dbReference type="Gene3D" id="3.40.50.300">
    <property type="entry name" value="P-loop containing nucleotide triphosphate hydrolases"/>
    <property type="match status" value="1"/>
</dbReference>
<comment type="similarity">
    <text evidence="1">Belongs to the sulfotransferase 1 family.</text>
</comment>
<comment type="caution">
    <text evidence="6">The sequence shown here is derived from an EMBL/GenBank/DDBJ whole genome shotgun (WGS) entry which is preliminary data.</text>
</comment>
<feature type="signal peptide" evidence="4">
    <location>
        <begin position="1"/>
        <end position="31"/>
    </location>
</feature>
<proteinExistence type="inferred from homology"/>
<dbReference type="EMBL" id="CAMXCT010003312">
    <property type="protein sequence ID" value="CAI4003682.1"/>
    <property type="molecule type" value="Genomic_DNA"/>
</dbReference>
<evidence type="ECO:0000256" key="2">
    <source>
        <dbReference type="ARBA" id="ARBA00022679"/>
    </source>
</evidence>
<dbReference type="PROSITE" id="PS51257">
    <property type="entry name" value="PROKAR_LIPOPROTEIN"/>
    <property type="match status" value="1"/>
</dbReference>
<feature type="chain" id="PRO_5043271125" evidence="4">
    <location>
        <begin position="32"/>
        <end position="471"/>
    </location>
</feature>